<dbReference type="Pfam" id="PF01300">
    <property type="entry name" value="Sua5_yciO_yrdC"/>
    <property type="match status" value="1"/>
</dbReference>
<proteinExistence type="inferred from homology"/>
<dbReference type="InterPro" id="IPR050156">
    <property type="entry name" value="TC-AMP_synthase_SUA5"/>
</dbReference>
<protein>
    <recommendedName>
        <fullName evidence="6">Threonylcarbamoyl-AMP synthase</fullName>
        <ecNumber evidence="5">2.7.7.87</ecNumber>
    </recommendedName>
</protein>
<gene>
    <name evidence="18" type="primary">LOC112211971</name>
</gene>
<dbReference type="InterPro" id="IPR006070">
    <property type="entry name" value="Sua5-like_dom"/>
</dbReference>
<dbReference type="InterPro" id="IPR017945">
    <property type="entry name" value="DHBP_synth_RibB-like_a/b_dom"/>
</dbReference>
<evidence type="ECO:0000256" key="1">
    <source>
        <dbReference type="ARBA" id="ARBA00004173"/>
    </source>
</evidence>
<dbReference type="GO" id="GO:0005739">
    <property type="term" value="C:mitochondrion"/>
    <property type="evidence" value="ECO:0007669"/>
    <property type="project" value="UniProtKB-SubCell"/>
</dbReference>
<evidence type="ECO:0000256" key="4">
    <source>
        <dbReference type="ARBA" id="ARBA00007663"/>
    </source>
</evidence>
<dbReference type="AlphaFoldDB" id="A0A6P6F8Z3"/>
<keyword evidence="10" id="KW-0809">Transit peptide</keyword>
<evidence type="ECO:0000256" key="7">
    <source>
        <dbReference type="ARBA" id="ARBA00022475"/>
    </source>
</evidence>
<dbReference type="Proteomes" id="UP000515180">
    <property type="component" value="Unplaced"/>
</dbReference>
<dbReference type="OMA" id="YALGCQI"/>
<dbReference type="RefSeq" id="XP_024222254.1">
    <property type="nucleotide sequence ID" value="XM_024366486.2"/>
</dbReference>
<keyword evidence="12" id="KW-0472">Membrane</keyword>
<evidence type="ECO:0000256" key="11">
    <source>
        <dbReference type="ARBA" id="ARBA00023128"/>
    </source>
</evidence>
<evidence type="ECO:0000256" key="10">
    <source>
        <dbReference type="ARBA" id="ARBA00022946"/>
    </source>
</evidence>
<evidence type="ECO:0000256" key="15">
    <source>
        <dbReference type="ARBA" id="ARBA00063146"/>
    </source>
</evidence>
<evidence type="ECO:0000256" key="8">
    <source>
        <dbReference type="ARBA" id="ARBA00022490"/>
    </source>
</evidence>
<dbReference type="SUPFAM" id="SSF55821">
    <property type="entry name" value="YrdC/RibB"/>
    <property type="match status" value="1"/>
</dbReference>
<dbReference type="CTD" id="3772640"/>
<comment type="subunit">
    <text evidence="15">Interacts with RSC1A1.</text>
</comment>
<dbReference type="GO" id="GO:0003725">
    <property type="term" value="F:double-stranded RNA binding"/>
    <property type="evidence" value="ECO:0007669"/>
    <property type="project" value="InterPro"/>
</dbReference>
<dbReference type="GO" id="GO:0005886">
    <property type="term" value="C:plasma membrane"/>
    <property type="evidence" value="ECO:0007669"/>
    <property type="project" value="UniProtKB-SubCell"/>
</dbReference>
<keyword evidence="7" id="KW-1003">Cell membrane</keyword>
<evidence type="ECO:0000256" key="14">
    <source>
        <dbReference type="ARBA" id="ARBA00058524"/>
    </source>
</evidence>
<dbReference type="OrthoDB" id="3648309at2759"/>
<evidence type="ECO:0000259" key="16">
    <source>
        <dbReference type="PROSITE" id="PS51163"/>
    </source>
</evidence>
<evidence type="ECO:0000256" key="6">
    <source>
        <dbReference type="ARBA" id="ARBA00015492"/>
    </source>
</evidence>
<dbReference type="PANTHER" id="PTHR17490:SF10">
    <property type="entry name" value="THREONYLCARBAMOYL-AMP SYNTHASE"/>
    <property type="match status" value="1"/>
</dbReference>
<comment type="catalytic activity">
    <reaction evidence="13">
        <text>L-threonine + hydrogencarbonate + ATP = L-threonylcarbamoyladenylate + diphosphate + H2O</text>
        <dbReference type="Rhea" id="RHEA:36407"/>
        <dbReference type="ChEBI" id="CHEBI:15377"/>
        <dbReference type="ChEBI" id="CHEBI:17544"/>
        <dbReference type="ChEBI" id="CHEBI:30616"/>
        <dbReference type="ChEBI" id="CHEBI:33019"/>
        <dbReference type="ChEBI" id="CHEBI:57926"/>
        <dbReference type="ChEBI" id="CHEBI:73682"/>
        <dbReference type="EC" id="2.7.7.87"/>
    </reaction>
</comment>
<keyword evidence="8" id="KW-0963">Cytoplasm</keyword>
<dbReference type="Gene3D" id="3.90.870.10">
    <property type="entry name" value="DHBP synthase"/>
    <property type="match status" value="1"/>
</dbReference>
<dbReference type="NCBIfam" id="TIGR00057">
    <property type="entry name" value="L-threonylcarbamoyladenylate synthase"/>
    <property type="match status" value="1"/>
</dbReference>
<dbReference type="GO" id="GO:0000049">
    <property type="term" value="F:tRNA binding"/>
    <property type="evidence" value="ECO:0007669"/>
    <property type="project" value="TreeGrafter"/>
</dbReference>
<keyword evidence="17" id="KW-1185">Reference proteome</keyword>
<evidence type="ECO:0000313" key="18">
    <source>
        <dbReference type="RefSeq" id="XP_024222254.1"/>
    </source>
</evidence>
<dbReference type="GeneID" id="112211971"/>
<evidence type="ECO:0000256" key="5">
    <source>
        <dbReference type="ARBA" id="ARBA00012584"/>
    </source>
</evidence>
<evidence type="ECO:0000256" key="2">
    <source>
        <dbReference type="ARBA" id="ARBA00004202"/>
    </source>
</evidence>
<reference evidence="18" key="1">
    <citation type="submission" date="2025-08" db="UniProtKB">
        <authorList>
            <consortium name="RefSeq"/>
        </authorList>
    </citation>
    <scope>IDENTIFICATION</scope>
</reference>
<evidence type="ECO:0000313" key="17">
    <source>
        <dbReference type="Proteomes" id="UP000515180"/>
    </source>
</evidence>
<accession>A0A6P6F8Z3</accession>
<evidence type="ECO:0000256" key="13">
    <source>
        <dbReference type="ARBA" id="ARBA00048366"/>
    </source>
</evidence>
<dbReference type="PROSITE" id="PS51163">
    <property type="entry name" value="YRDC"/>
    <property type="match status" value="1"/>
</dbReference>
<evidence type="ECO:0000256" key="9">
    <source>
        <dbReference type="ARBA" id="ARBA00022679"/>
    </source>
</evidence>
<comment type="similarity">
    <text evidence="4">Belongs to the SUA5 family.</text>
</comment>
<evidence type="ECO:0000256" key="12">
    <source>
        <dbReference type="ARBA" id="ARBA00023136"/>
    </source>
</evidence>
<keyword evidence="11" id="KW-0496">Mitochondrion</keyword>
<dbReference type="FunFam" id="3.90.870.10:FF:000007">
    <property type="entry name" value="YrdC N6-threonylcarbamoyltransferase domain containing"/>
    <property type="match status" value="1"/>
</dbReference>
<dbReference type="PANTHER" id="PTHR17490">
    <property type="entry name" value="SUA5"/>
    <property type="match status" value="1"/>
</dbReference>
<comment type="function">
    <text evidence="14">Cytoplasmic and mitochondrial threonylcarbamoyl-AMP synthase required for the formation of a threonylcarbamoyl group on adenosine at position 37 (t(6)A37) in tRNAs that read codons beginning with adenine. Catalyzes the conversion of L-threonine, HCO(3)(-)/CO(2) and ATP to give threonylcarbamoyl-AMP (TC-AMP) as the acyladenylate intermediate, with the release of diphosphate. Participates in t(6)A37 formation in cytoplasmic and mitochondrial tRNAs. May regulate the activity of some transporters.</text>
</comment>
<organism evidence="17 18">
    <name type="scientific">Bombus impatiens</name>
    <name type="common">Bumblebee</name>
    <dbReference type="NCBI Taxonomy" id="132113"/>
    <lineage>
        <taxon>Eukaryota</taxon>
        <taxon>Metazoa</taxon>
        <taxon>Ecdysozoa</taxon>
        <taxon>Arthropoda</taxon>
        <taxon>Hexapoda</taxon>
        <taxon>Insecta</taxon>
        <taxon>Pterygota</taxon>
        <taxon>Neoptera</taxon>
        <taxon>Endopterygota</taxon>
        <taxon>Hymenoptera</taxon>
        <taxon>Apocrita</taxon>
        <taxon>Aculeata</taxon>
        <taxon>Apoidea</taxon>
        <taxon>Anthophila</taxon>
        <taxon>Apidae</taxon>
        <taxon>Bombus</taxon>
        <taxon>Pyrobombus</taxon>
    </lineage>
</organism>
<dbReference type="KEGG" id="bim:112211971"/>
<feature type="domain" description="YrdC-like" evidence="16">
    <location>
        <begin position="60"/>
        <end position="250"/>
    </location>
</feature>
<name>A0A6P6F8Z3_BOMIM</name>
<dbReference type="EC" id="2.7.7.87" evidence="5"/>
<dbReference type="GO" id="GO:0006450">
    <property type="term" value="P:regulation of translational fidelity"/>
    <property type="evidence" value="ECO:0007669"/>
    <property type="project" value="TreeGrafter"/>
</dbReference>
<evidence type="ECO:0000256" key="3">
    <source>
        <dbReference type="ARBA" id="ARBA00004496"/>
    </source>
</evidence>
<sequence>MLQSSMWSQLARVKCYFLLGGKRMISYAKEMGPMTTLINSAHEEVEALKWHGNHWMCKGNRTIAVAVALLQKNEIIAVPTDTIYGLACLVSSTSAIEKLYEIKEREVDKPLSICVSNLKDMQTWGIVDHIPISLLSCLLPGPYTIILKRTPALNPALNPNHDTVGIRVPNHKFIRHVAEVAGPLALTSANISNEPSCVYASEFENLWNKLGGIFHQSKKLGKMHDCLRRGSTIIDLTEPGCYKIIRHGIGAIYAVNMLKRYNRQYISN</sequence>
<dbReference type="GO" id="GO:0061710">
    <property type="term" value="F:L-threonylcarbamoyladenylate synthase"/>
    <property type="evidence" value="ECO:0007669"/>
    <property type="project" value="UniProtKB-EC"/>
</dbReference>
<comment type="subcellular location">
    <subcellularLocation>
        <location evidence="2">Cell membrane</location>
        <topology evidence="2">Peripheral membrane protein</topology>
    </subcellularLocation>
    <subcellularLocation>
        <location evidence="3">Cytoplasm</location>
    </subcellularLocation>
    <subcellularLocation>
        <location evidence="1">Mitochondrion</location>
    </subcellularLocation>
</comment>
<keyword evidence="9" id="KW-0808">Transferase</keyword>